<dbReference type="PANTHER" id="PTHR23210:SF26">
    <property type="entry name" value="ACTIVATING TRANSCRIPTION FACTOR 7-INTERACTING PROTEIN 1"/>
    <property type="match status" value="1"/>
</dbReference>
<evidence type="ECO:0000259" key="5">
    <source>
        <dbReference type="PROSITE" id="PS51253"/>
    </source>
</evidence>
<dbReference type="OrthoDB" id="2434995at2759"/>
<dbReference type="SUPFAM" id="SSF46689">
    <property type="entry name" value="Homeodomain-like"/>
    <property type="match status" value="2"/>
</dbReference>
<dbReference type="InterPro" id="IPR006600">
    <property type="entry name" value="HTH_CenpB_DNA-bd_dom"/>
</dbReference>
<dbReference type="GO" id="GO:0006355">
    <property type="term" value="P:regulation of DNA-templated transcription"/>
    <property type="evidence" value="ECO:0007669"/>
    <property type="project" value="TreeGrafter"/>
</dbReference>
<keyword evidence="7" id="KW-1185">Reference proteome</keyword>
<dbReference type="GO" id="GO:0005634">
    <property type="term" value="C:nucleus"/>
    <property type="evidence" value="ECO:0007669"/>
    <property type="project" value="UniProtKB-SubCell"/>
</dbReference>
<keyword evidence="2" id="KW-0238">DNA-binding</keyword>
<dbReference type="Gene3D" id="1.10.10.60">
    <property type="entry name" value="Homeodomain-like"/>
    <property type="match status" value="2"/>
</dbReference>
<organism evidence="6 7">
    <name type="scientific">Brenthis ino</name>
    <name type="common">lesser marbled fritillary</name>
    <dbReference type="NCBI Taxonomy" id="405034"/>
    <lineage>
        <taxon>Eukaryota</taxon>
        <taxon>Metazoa</taxon>
        <taxon>Ecdysozoa</taxon>
        <taxon>Arthropoda</taxon>
        <taxon>Hexapoda</taxon>
        <taxon>Insecta</taxon>
        <taxon>Pterygota</taxon>
        <taxon>Neoptera</taxon>
        <taxon>Endopterygota</taxon>
        <taxon>Lepidoptera</taxon>
        <taxon>Glossata</taxon>
        <taxon>Ditrysia</taxon>
        <taxon>Papilionoidea</taxon>
        <taxon>Nymphalidae</taxon>
        <taxon>Heliconiinae</taxon>
        <taxon>Argynnini</taxon>
        <taxon>Brenthis</taxon>
    </lineage>
</organism>
<name>A0A8J9UWM1_9NEOP</name>
<feature type="domain" description="HTH CENPB-type" evidence="5">
    <location>
        <begin position="60"/>
        <end position="131"/>
    </location>
</feature>
<sequence>MPPIRCSFTFKEKVDIIMRLKNGESNVDLCKKFNVSHSTISTMWKNRFKIMECFVSKSGKIKKNRNSSHQDIESALLLWIKDQRSQNVPISGRLLQEKANHFAKLIGKTNFECSESWIYRFRQRHDIAVGKICRETASVSIKHVLSNQDIVLDQERHSLNEEVIMDQELPQSNVPTVYSNSSDHLIINHSTDGERESIVKDEKVTETESKDEKQDKKTQEKPSIDSTLSPKPLLPVNFLKSCKKNLAEMTREELEEFCILKIVESVVDRSNSSEMNLQLKSMALNIADYKKKPEILMKQNRVFQVVLKSIQEEQKKNSIIPLKKTRSIGIQVLIKETPSSKKFMTPNKYQNELPLNSIKSAKCQCPKSPKGQNQNNQQYHVPKIVPAVNSINTNNKVLIPAPIATKTKNSIPNGIKISPPMSKPEKRSYDKMQQGNSITEDLTDDEPPSKVDHRNIAVPAKLVPQQSLLTPQRPQFANSVNTSRKVYKPISGSQSQVGDAIVFQQLFSHDLRLQGPVLLPKPDTSVRMSRIAARHPAPLPDSIKQCQPPNWKALPPAPELKLSKVENGIVISWKINECQEENHEEIASYQLYAYQETSLPPNTALWKKIGDVKALPLPMACILTQFMAGYEYYFAVRAVDIRSRLGPFSLPGSILSFE</sequence>
<dbReference type="SMART" id="SM00674">
    <property type="entry name" value="CENPB"/>
    <property type="match status" value="1"/>
</dbReference>
<protein>
    <recommendedName>
        <fullName evidence="5">HTH CENPB-type domain-containing protein</fullName>
    </recommendedName>
</protein>
<feature type="region of interest" description="Disordered" evidence="4">
    <location>
        <begin position="410"/>
        <end position="450"/>
    </location>
</feature>
<feature type="compositionally biased region" description="Polar residues" evidence="4">
    <location>
        <begin position="431"/>
        <end position="440"/>
    </location>
</feature>
<proteinExistence type="predicted"/>
<dbReference type="InterPro" id="IPR056565">
    <property type="entry name" value="Fn3_ATF7IP"/>
</dbReference>
<dbReference type="InterPro" id="IPR009057">
    <property type="entry name" value="Homeodomain-like_sf"/>
</dbReference>
<evidence type="ECO:0000256" key="4">
    <source>
        <dbReference type="SAM" id="MobiDB-lite"/>
    </source>
</evidence>
<evidence type="ECO:0000313" key="7">
    <source>
        <dbReference type="Proteomes" id="UP000838878"/>
    </source>
</evidence>
<accession>A0A8J9UWM1</accession>
<dbReference type="Proteomes" id="UP000838878">
    <property type="component" value="Chromosome 6"/>
</dbReference>
<dbReference type="Pfam" id="PF04218">
    <property type="entry name" value="CENP-B_N"/>
    <property type="match status" value="1"/>
</dbReference>
<feature type="compositionally biased region" description="Basic and acidic residues" evidence="4">
    <location>
        <begin position="191"/>
        <end position="223"/>
    </location>
</feature>
<dbReference type="GO" id="GO:0003677">
    <property type="term" value="F:DNA binding"/>
    <property type="evidence" value="ECO:0007669"/>
    <property type="project" value="UniProtKB-KW"/>
</dbReference>
<evidence type="ECO:0000256" key="1">
    <source>
        <dbReference type="ARBA" id="ARBA00004123"/>
    </source>
</evidence>
<dbReference type="PROSITE" id="PS51253">
    <property type="entry name" value="HTH_CENPB"/>
    <property type="match status" value="1"/>
</dbReference>
<keyword evidence="3" id="KW-0539">Nucleus</keyword>
<dbReference type="AlphaFoldDB" id="A0A8J9UWM1"/>
<dbReference type="Pfam" id="PF03221">
    <property type="entry name" value="HTH_Tnp_Tc5"/>
    <property type="match status" value="1"/>
</dbReference>
<evidence type="ECO:0000256" key="3">
    <source>
        <dbReference type="ARBA" id="ARBA00023242"/>
    </source>
</evidence>
<feature type="region of interest" description="Disordered" evidence="4">
    <location>
        <begin position="189"/>
        <end position="229"/>
    </location>
</feature>
<gene>
    <name evidence="6" type="ORF">BINO364_LOCUS12526</name>
</gene>
<comment type="subcellular location">
    <subcellularLocation>
        <location evidence="1">Nucleus</location>
    </subcellularLocation>
</comment>
<dbReference type="GO" id="GO:0003712">
    <property type="term" value="F:transcription coregulator activity"/>
    <property type="evidence" value="ECO:0007669"/>
    <property type="project" value="TreeGrafter"/>
</dbReference>
<dbReference type="PANTHER" id="PTHR23210">
    <property type="entry name" value="ACTIVATING TRANSCRIPTION FACTOR 7 INTERACTING PROTEIN"/>
    <property type="match status" value="1"/>
</dbReference>
<dbReference type="Pfam" id="PF16794">
    <property type="entry name" value="fn3_4"/>
    <property type="match status" value="1"/>
</dbReference>
<dbReference type="InterPro" id="IPR007889">
    <property type="entry name" value="HTH_Psq"/>
</dbReference>
<dbReference type="GO" id="GO:0005667">
    <property type="term" value="C:transcription regulator complex"/>
    <property type="evidence" value="ECO:0007669"/>
    <property type="project" value="TreeGrafter"/>
</dbReference>
<dbReference type="InterPro" id="IPR026085">
    <property type="entry name" value="ATF7-int"/>
</dbReference>
<feature type="non-terminal residue" evidence="6">
    <location>
        <position position="658"/>
    </location>
</feature>
<dbReference type="EMBL" id="OV170226">
    <property type="protein sequence ID" value="CAH0727147.1"/>
    <property type="molecule type" value="Genomic_DNA"/>
</dbReference>
<evidence type="ECO:0000313" key="6">
    <source>
        <dbReference type="EMBL" id="CAH0727147.1"/>
    </source>
</evidence>
<reference evidence="6" key="1">
    <citation type="submission" date="2021-12" db="EMBL/GenBank/DDBJ databases">
        <authorList>
            <person name="Martin H S."/>
        </authorList>
    </citation>
    <scope>NUCLEOTIDE SEQUENCE</scope>
</reference>
<evidence type="ECO:0000256" key="2">
    <source>
        <dbReference type="ARBA" id="ARBA00023125"/>
    </source>
</evidence>